<dbReference type="SUPFAM" id="SSF46785">
    <property type="entry name" value="Winged helix' DNA-binding domain"/>
    <property type="match status" value="1"/>
</dbReference>
<evidence type="ECO:0000313" key="6">
    <source>
        <dbReference type="Proteomes" id="UP001158067"/>
    </source>
</evidence>
<dbReference type="InterPro" id="IPR011991">
    <property type="entry name" value="ArsR-like_HTH"/>
</dbReference>
<keyword evidence="6" id="KW-1185">Reference proteome</keyword>
<dbReference type="PANTHER" id="PTHR33154:SF18">
    <property type="entry name" value="ARSENICAL RESISTANCE OPERON REPRESSOR"/>
    <property type="match status" value="1"/>
</dbReference>
<evidence type="ECO:0000256" key="2">
    <source>
        <dbReference type="ARBA" id="ARBA00023125"/>
    </source>
</evidence>
<dbReference type="InterPro" id="IPR051081">
    <property type="entry name" value="HTH_MetalResp_TranReg"/>
</dbReference>
<evidence type="ECO:0000313" key="5">
    <source>
        <dbReference type="EMBL" id="SMP42371.1"/>
    </source>
</evidence>
<dbReference type="RefSeq" id="WP_283430959.1">
    <property type="nucleotide sequence ID" value="NZ_FXUG01000001.1"/>
</dbReference>
<evidence type="ECO:0000256" key="1">
    <source>
        <dbReference type="ARBA" id="ARBA00023015"/>
    </source>
</evidence>
<gene>
    <name evidence="5" type="ORF">SAMN06265222_101769</name>
</gene>
<dbReference type="Gene3D" id="1.10.10.10">
    <property type="entry name" value="Winged helix-like DNA-binding domain superfamily/Winged helix DNA-binding domain"/>
    <property type="match status" value="1"/>
</dbReference>
<dbReference type="InterPro" id="IPR036388">
    <property type="entry name" value="WH-like_DNA-bd_sf"/>
</dbReference>
<dbReference type="Pfam" id="PF01022">
    <property type="entry name" value="HTH_5"/>
    <property type="match status" value="1"/>
</dbReference>
<feature type="domain" description="HTH arsR-type" evidence="4">
    <location>
        <begin position="6"/>
        <end position="102"/>
    </location>
</feature>
<dbReference type="EMBL" id="FXUG01000001">
    <property type="protein sequence ID" value="SMP42371.1"/>
    <property type="molecule type" value="Genomic_DNA"/>
</dbReference>
<dbReference type="NCBIfam" id="NF033788">
    <property type="entry name" value="HTH_metalloreg"/>
    <property type="match status" value="1"/>
</dbReference>
<dbReference type="PANTHER" id="PTHR33154">
    <property type="entry name" value="TRANSCRIPTIONAL REGULATOR, ARSR FAMILY"/>
    <property type="match status" value="1"/>
</dbReference>
<dbReference type="PRINTS" id="PR00778">
    <property type="entry name" value="HTHARSR"/>
</dbReference>
<accession>A0ABY1PTR2</accession>
<name>A0ABY1PTR2_9BACT</name>
<organism evidence="5 6">
    <name type="scientific">Neorhodopirellula lusitana</name>
    <dbReference type="NCBI Taxonomy" id="445327"/>
    <lineage>
        <taxon>Bacteria</taxon>
        <taxon>Pseudomonadati</taxon>
        <taxon>Planctomycetota</taxon>
        <taxon>Planctomycetia</taxon>
        <taxon>Pirellulales</taxon>
        <taxon>Pirellulaceae</taxon>
        <taxon>Neorhodopirellula</taxon>
    </lineage>
</organism>
<protein>
    <submittedName>
        <fullName evidence="5">Transcriptional regulator, ArsR family</fullName>
    </submittedName>
</protein>
<evidence type="ECO:0000259" key="4">
    <source>
        <dbReference type="PROSITE" id="PS50987"/>
    </source>
</evidence>
<reference evidence="5 6" key="1">
    <citation type="submission" date="2017-05" db="EMBL/GenBank/DDBJ databases">
        <authorList>
            <person name="Varghese N."/>
            <person name="Submissions S."/>
        </authorList>
    </citation>
    <scope>NUCLEOTIDE SEQUENCE [LARGE SCALE GENOMIC DNA]</scope>
    <source>
        <strain evidence="5 6">DSM 25457</strain>
    </source>
</reference>
<comment type="caution">
    <text evidence="5">The sequence shown here is derived from an EMBL/GenBank/DDBJ whole genome shotgun (WGS) entry which is preliminary data.</text>
</comment>
<dbReference type="CDD" id="cd00090">
    <property type="entry name" value="HTH_ARSR"/>
    <property type="match status" value="1"/>
</dbReference>
<evidence type="ECO:0000256" key="3">
    <source>
        <dbReference type="ARBA" id="ARBA00023163"/>
    </source>
</evidence>
<keyword evidence="2" id="KW-0238">DNA-binding</keyword>
<dbReference type="Proteomes" id="UP001158067">
    <property type="component" value="Unassembled WGS sequence"/>
</dbReference>
<keyword evidence="1" id="KW-0805">Transcription regulation</keyword>
<dbReference type="SMART" id="SM00418">
    <property type="entry name" value="HTH_ARSR"/>
    <property type="match status" value="1"/>
</dbReference>
<dbReference type="InterPro" id="IPR001845">
    <property type="entry name" value="HTH_ArsR_DNA-bd_dom"/>
</dbReference>
<keyword evidence="3" id="KW-0804">Transcription</keyword>
<dbReference type="PROSITE" id="PS50987">
    <property type="entry name" value="HTH_ARSR_2"/>
    <property type="match status" value="1"/>
</dbReference>
<sequence length="108" mass="12225">MKKKELAKYEARAQIFKALAHPARLRIMDELAQYDERCVCDLTELVGFDMSTVSRHLSVLKNAGLVGVEKRGQMVFYRSTICCLTGFTDCVEKVLNNNVKQRQAALKA</sequence>
<dbReference type="InterPro" id="IPR036390">
    <property type="entry name" value="WH_DNA-bd_sf"/>
</dbReference>
<proteinExistence type="predicted"/>